<organism evidence="1 2">
    <name type="scientific">Xenorhabdus khoisanae</name>
    <dbReference type="NCBI Taxonomy" id="880157"/>
    <lineage>
        <taxon>Bacteria</taxon>
        <taxon>Pseudomonadati</taxon>
        <taxon>Pseudomonadota</taxon>
        <taxon>Gammaproteobacteria</taxon>
        <taxon>Enterobacterales</taxon>
        <taxon>Morganellaceae</taxon>
        <taxon>Xenorhabdus</taxon>
    </lineage>
</organism>
<name>A0A0J5IUV9_9GAMM</name>
<keyword evidence="2" id="KW-1185">Reference proteome</keyword>
<accession>A0A0J5IUV9</accession>
<gene>
    <name evidence="1" type="ORF">AB204_01235</name>
</gene>
<dbReference type="EMBL" id="LFCV01000005">
    <property type="protein sequence ID" value="KMJ46940.1"/>
    <property type="molecule type" value="Genomic_DNA"/>
</dbReference>
<dbReference type="PATRIC" id="fig|880157.4.peg.268"/>
<sequence>MLVFIFINDYPSDISNYAEYWCHIKILLNNPQQPLRTGKVIYPDKETFPFHQATPNTDCAQKPKHIYNM</sequence>
<dbReference type="Proteomes" id="UP000036277">
    <property type="component" value="Unassembled WGS sequence"/>
</dbReference>
<comment type="caution">
    <text evidence="1">The sequence shown here is derived from an EMBL/GenBank/DDBJ whole genome shotgun (WGS) entry which is preliminary data.</text>
</comment>
<dbReference type="AlphaFoldDB" id="A0A0J5IUV9"/>
<protein>
    <submittedName>
        <fullName evidence="1">Uncharacterized protein</fullName>
    </submittedName>
</protein>
<evidence type="ECO:0000313" key="1">
    <source>
        <dbReference type="EMBL" id="KMJ46940.1"/>
    </source>
</evidence>
<evidence type="ECO:0000313" key="2">
    <source>
        <dbReference type="Proteomes" id="UP000036277"/>
    </source>
</evidence>
<reference evidence="1 2" key="1">
    <citation type="submission" date="2015-06" db="EMBL/GenBank/DDBJ databases">
        <title>Draft Whole-Genome Sequence of the Entomopathogenic Bacterium Xenorhabdus khoisanae.</title>
        <authorList>
            <person name="Naidoo S."/>
            <person name="Featherston J."/>
            <person name="Gray V.M."/>
        </authorList>
    </citation>
    <scope>NUCLEOTIDE SEQUENCE [LARGE SCALE GENOMIC DNA]</scope>
    <source>
        <strain evidence="1 2">MCB</strain>
    </source>
</reference>
<proteinExistence type="predicted"/>